<sequence length="190" mass="21955">TLQQLVQNDQHGFSNASIFNSIEQFVRSVSEMEDTILIPRRLLDSTIGDSEDKFNLEGKRGSIIKATLANTDLYRLYNIISQLKVELLWSREHMTNCQELQESPLPFDRFRYTRCSSTTSIYSVQSICTSDSESDIVVENDFRLENEDAAVAAARTFKRHLHGLHRDIQKMTLAAEYLTLRYQKDINDRV</sequence>
<keyword evidence="4" id="KW-0963">Cytoplasm</keyword>
<dbReference type="GO" id="GO:0046890">
    <property type="term" value="P:regulation of lipid biosynthetic process"/>
    <property type="evidence" value="ECO:0007669"/>
    <property type="project" value="TreeGrafter"/>
</dbReference>
<proteinExistence type="inferred from homology"/>
<accession>A0A0L7R2E7</accession>
<evidence type="ECO:0000256" key="5">
    <source>
        <dbReference type="ARBA" id="ARBA00023242"/>
    </source>
</evidence>
<dbReference type="InterPro" id="IPR053719">
    <property type="entry name" value="Lipogen_MT_Stabilize_sf"/>
</dbReference>
<evidence type="ECO:0000256" key="3">
    <source>
        <dbReference type="ARBA" id="ARBA00009488"/>
    </source>
</evidence>
<name>A0A0L7R2E7_9HYME</name>
<dbReference type="OrthoDB" id="5951908at2759"/>
<organism evidence="6 7">
    <name type="scientific">Habropoda laboriosa</name>
    <dbReference type="NCBI Taxonomy" id="597456"/>
    <lineage>
        <taxon>Eukaryota</taxon>
        <taxon>Metazoa</taxon>
        <taxon>Ecdysozoa</taxon>
        <taxon>Arthropoda</taxon>
        <taxon>Hexapoda</taxon>
        <taxon>Insecta</taxon>
        <taxon>Pterygota</taxon>
        <taxon>Neoptera</taxon>
        <taxon>Endopterygota</taxon>
        <taxon>Hymenoptera</taxon>
        <taxon>Apocrita</taxon>
        <taxon>Aculeata</taxon>
        <taxon>Apoidea</taxon>
        <taxon>Anthophila</taxon>
        <taxon>Apidae</taxon>
        <taxon>Habropoda</taxon>
    </lineage>
</organism>
<dbReference type="Gene3D" id="6.10.140.1610">
    <property type="match status" value="1"/>
</dbReference>
<dbReference type="InterPro" id="IPR009786">
    <property type="entry name" value="Spot_14"/>
</dbReference>
<feature type="non-terminal residue" evidence="6">
    <location>
        <position position="1"/>
    </location>
</feature>
<evidence type="ECO:0000256" key="4">
    <source>
        <dbReference type="ARBA" id="ARBA00022490"/>
    </source>
</evidence>
<evidence type="ECO:0000313" key="7">
    <source>
        <dbReference type="Proteomes" id="UP000053825"/>
    </source>
</evidence>
<gene>
    <name evidence="6" type="ORF">WH47_04593</name>
</gene>
<dbReference type="Pfam" id="PF07084">
    <property type="entry name" value="Spot_14"/>
    <property type="match status" value="1"/>
</dbReference>
<evidence type="ECO:0000313" key="6">
    <source>
        <dbReference type="EMBL" id="KOC65003.1"/>
    </source>
</evidence>
<evidence type="ECO:0000256" key="2">
    <source>
        <dbReference type="ARBA" id="ARBA00004496"/>
    </source>
</evidence>
<dbReference type="EMBL" id="KQ414666">
    <property type="protein sequence ID" value="KOC65003.1"/>
    <property type="molecule type" value="Genomic_DNA"/>
</dbReference>
<dbReference type="PANTHER" id="PTHR14315:SF17">
    <property type="entry name" value="MIP21584P"/>
    <property type="match status" value="1"/>
</dbReference>
<dbReference type="GO" id="GO:0005829">
    <property type="term" value="C:cytosol"/>
    <property type="evidence" value="ECO:0007669"/>
    <property type="project" value="TreeGrafter"/>
</dbReference>
<comment type="subcellular location">
    <subcellularLocation>
        <location evidence="2">Cytoplasm</location>
    </subcellularLocation>
    <subcellularLocation>
        <location evidence="1">Nucleus</location>
    </subcellularLocation>
</comment>
<dbReference type="Proteomes" id="UP000053825">
    <property type="component" value="Unassembled WGS sequence"/>
</dbReference>
<reference evidence="6 7" key="1">
    <citation type="submission" date="2015-07" db="EMBL/GenBank/DDBJ databases">
        <title>The genome of Habropoda laboriosa.</title>
        <authorList>
            <person name="Pan H."/>
            <person name="Kapheim K."/>
        </authorList>
    </citation>
    <scope>NUCLEOTIDE SEQUENCE [LARGE SCALE GENOMIC DNA]</scope>
    <source>
        <strain evidence="6">0110345459</strain>
    </source>
</reference>
<evidence type="ECO:0000256" key="1">
    <source>
        <dbReference type="ARBA" id="ARBA00004123"/>
    </source>
</evidence>
<keyword evidence="5" id="KW-0539">Nucleus</keyword>
<dbReference type="STRING" id="597456.A0A0L7R2E7"/>
<protein>
    <recommendedName>
        <fullName evidence="8">Mid1-interacting protein 1-B</fullName>
    </recommendedName>
</protein>
<keyword evidence="7" id="KW-1185">Reference proteome</keyword>
<evidence type="ECO:0008006" key="8">
    <source>
        <dbReference type="Google" id="ProtNLM"/>
    </source>
</evidence>
<dbReference type="GO" id="GO:0005634">
    <property type="term" value="C:nucleus"/>
    <property type="evidence" value="ECO:0007669"/>
    <property type="project" value="UniProtKB-SubCell"/>
</dbReference>
<comment type="similarity">
    <text evidence="3">Belongs to the SPOT14 family.</text>
</comment>
<dbReference type="AlphaFoldDB" id="A0A0L7R2E7"/>
<dbReference type="PANTHER" id="PTHR14315">
    <property type="entry name" value="SPOT14 FAMILY MEMBER"/>
    <property type="match status" value="1"/>
</dbReference>